<dbReference type="AlphaFoldDB" id="A0A6V8L635"/>
<evidence type="ECO:0000313" key="3">
    <source>
        <dbReference type="Proteomes" id="UP000482960"/>
    </source>
</evidence>
<dbReference type="Proteomes" id="UP000482960">
    <property type="component" value="Unassembled WGS sequence"/>
</dbReference>
<evidence type="ECO:0000313" key="2">
    <source>
        <dbReference type="EMBL" id="GFJ90089.1"/>
    </source>
</evidence>
<sequence>MLAGGPSYAKSDNKVPFLNRYAATHAYAPRGFRRPRDGVRAPGRGLRRRADPRVWAASVCTALSPWRTEIGTLTTRTQQQMTAKTTPAQAKENLVRLLGGAESASETAREQVQKAGVPDVDGGESVAKGFLRSLTAVRDAYGKAKQGIEQLDAGQADPFYDGVQSVMNTLTSEYNRSALDTSALDSEELKQAFDEVPECR</sequence>
<accession>A0A6V8L635</accession>
<feature type="region of interest" description="Disordered" evidence="1">
    <location>
        <begin position="28"/>
        <end position="48"/>
    </location>
</feature>
<gene>
    <name evidence="2" type="ORF">Prum_037310</name>
</gene>
<reference evidence="2 3" key="2">
    <citation type="submission" date="2020-03" db="EMBL/GenBank/DDBJ databases">
        <authorList>
            <person name="Ichikawa N."/>
            <person name="Kimura A."/>
            <person name="Kitahashi Y."/>
            <person name="Uohara A."/>
        </authorList>
    </citation>
    <scope>NUCLEOTIDE SEQUENCE [LARGE SCALE GENOMIC DNA]</scope>
    <source>
        <strain evidence="2 3">NBRC 108638</strain>
    </source>
</reference>
<evidence type="ECO:0000256" key="1">
    <source>
        <dbReference type="SAM" id="MobiDB-lite"/>
    </source>
</evidence>
<reference evidence="2 3" key="1">
    <citation type="submission" date="2020-03" db="EMBL/GenBank/DDBJ databases">
        <title>Whole genome shotgun sequence of Phytohabitans rumicis NBRC 108638.</title>
        <authorList>
            <person name="Komaki H."/>
            <person name="Tamura T."/>
        </authorList>
    </citation>
    <scope>NUCLEOTIDE SEQUENCE [LARGE SCALE GENOMIC DNA]</scope>
    <source>
        <strain evidence="2 3">NBRC 108638</strain>
    </source>
</reference>
<comment type="caution">
    <text evidence="2">The sequence shown here is derived from an EMBL/GenBank/DDBJ whole genome shotgun (WGS) entry which is preliminary data.</text>
</comment>
<protein>
    <submittedName>
        <fullName evidence="2">Uncharacterized protein</fullName>
    </submittedName>
</protein>
<proteinExistence type="predicted"/>
<keyword evidence="3" id="KW-1185">Reference proteome</keyword>
<dbReference type="EMBL" id="BLPG01000001">
    <property type="protein sequence ID" value="GFJ90089.1"/>
    <property type="molecule type" value="Genomic_DNA"/>
</dbReference>
<organism evidence="2 3">
    <name type="scientific">Phytohabitans rumicis</name>
    <dbReference type="NCBI Taxonomy" id="1076125"/>
    <lineage>
        <taxon>Bacteria</taxon>
        <taxon>Bacillati</taxon>
        <taxon>Actinomycetota</taxon>
        <taxon>Actinomycetes</taxon>
        <taxon>Micromonosporales</taxon>
        <taxon>Micromonosporaceae</taxon>
    </lineage>
</organism>
<name>A0A6V8L635_9ACTN</name>